<sequence length="130" mass="14707">MTWQELKDSLRSGNKVENILTFAFQIFKKRGLLGKAEGCINQLKVLGEEPKSRVWAVMAQSYCAGKEMEKAVKALEKAIKSVSRKWVPDPTLLSSCHDYLRERGEEKAVEDMLAFRKSRLSSAVSMVKDP</sequence>
<dbReference type="EMBL" id="CM042887">
    <property type="protein sequence ID" value="KAI4331080.1"/>
    <property type="molecule type" value="Genomic_DNA"/>
</dbReference>
<evidence type="ECO:0000313" key="1">
    <source>
        <dbReference type="EMBL" id="KAI4331080.1"/>
    </source>
</evidence>
<evidence type="ECO:0000313" key="2">
    <source>
        <dbReference type="Proteomes" id="UP001057402"/>
    </source>
</evidence>
<name>A0ACB9N4G8_9MYRT</name>
<gene>
    <name evidence="1" type="ORF">MLD38_029303</name>
</gene>
<organism evidence="1 2">
    <name type="scientific">Melastoma candidum</name>
    <dbReference type="NCBI Taxonomy" id="119954"/>
    <lineage>
        <taxon>Eukaryota</taxon>
        <taxon>Viridiplantae</taxon>
        <taxon>Streptophyta</taxon>
        <taxon>Embryophyta</taxon>
        <taxon>Tracheophyta</taxon>
        <taxon>Spermatophyta</taxon>
        <taxon>Magnoliopsida</taxon>
        <taxon>eudicotyledons</taxon>
        <taxon>Gunneridae</taxon>
        <taxon>Pentapetalae</taxon>
        <taxon>rosids</taxon>
        <taxon>malvids</taxon>
        <taxon>Myrtales</taxon>
        <taxon>Melastomataceae</taxon>
        <taxon>Melastomatoideae</taxon>
        <taxon>Melastomateae</taxon>
        <taxon>Melastoma</taxon>
    </lineage>
</organism>
<protein>
    <submittedName>
        <fullName evidence="1">Uncharacterized protein</fullName>
    </submittedName>
</protein>
<keyword evidence="2" id="KW-1185">Reference proteome</keyword>
<accession>A0ACB9N4G8</accession>
<dbReference type="Proteomes" id="UP001057402">
    <property type="component" value="Chromosome 8"/>
</dbReference>
<proteinExistence type="predicted"/>
<reference evidence="2" key="1">
    <citation type="journal article" date="2023" name="Front. Plant Sci.">
        <title>Chromosomal-level genome assembly of Melastoma candidum provides insights into trichome evolution.</title>
        <authorList>
            <person name="Zhong Y."/>
            <person name="Wu W."/>
            <person name="Sun C."/>
            <person name="Zou P."/>
            <person name="Liu Y."/>
            <person name="Dai S."/>
            <person name="Zhou R."/>
        </authorList>
    </citation>
    <scope>NUCLEOTIDE SEQUENCE [LARGE SCALE GENOMIC DNA]</scope>
</reference>
<comment type="caution">
    <text evidence="1">The sequence shown here is derived from an EMBL/GenBank/DDBJ whole genome shotgun (WGS) entry which is preliminary data.</text>
</comment>